<dbReference type="PaxDb" id="2903-EOD15440"/>
<feature type="compositionally biased region" description="Polar residues" evidence="1">
    <location>
        <begin position="1"/>
        <end position="12"/>
    </location>
</feature>
<evidence type="ECO:0000256" key="1">
    <source>
        <dbReference type="SAM" id="MobiDB-lite"/>
    </source>
</evidence>
<dbReference type="KEGG" id="ehx:EMIHUDRAFT_442499"/>
<protein>
    <submittedName>
        <fullName evidence="2">Uncharacterized protein</fullName>
    </submittedName>
</protein>
<dbReference type="EnsemblProtists" id="EOD15440">
    <property type="protein sequence ID" value="EOD15440"/>
    <property type="gene ID" value="EMIHUDRAFT_436832"/>
</dbReference>
<proteinExistence type="predicted"/>
<dbReference type="EnsemblProtists" id="EOD30462">
    <property type="protein sequence ID" value="EOD30462"/>
    <property type="gene ID" value="EMIHUDRAFT_442499"/>
</dbReference>
<dbReference type="HOGENOM" id="CLU_2325137_0_0_1"/>
<dbReference type="Proteomes" id="UP000013827">
    <property type="component" value="Unassembled WGS sequence"/>
</dbReference>
<keyword evidence="3" id="KW-1185">Reference proteome</keyword>
<dbReference type="RefSeq" id="XP_005767869.1">
    <property type="nucleotide sequence ID" value="XM_005767812.1"/>
</dbReference>
<dbReference type="AlphaFoldDB" id="A0A0D3IW05"/>
<sequence>MGIVLNSRTSSYRILPPPQPSAGAATSRLFEPSAGWSSSRAEAPAPAGGGEALAPASAAEVVDAAPPAPAASFVTPGAVGYSDEELLAGVDLPEETRHD</sequence>
<feature type="compositionally biased region" description="Low complexity" evidence="1">
    <location>
        <begin position="41"/>
        <end position="52"/>
    </location>
</feature>
<accession>A0A0D3IW05</accession>
<feature type="region of interest" description="Disordered" evidence="1">
    <location>
        <begin position="1"/>
        <end position="52"/>
    </location>
</feature>
<dbReference type="RefSeq" id="XP_005782891.1">
    <property type="nucleotide sequence ID" value="XM_005782834.1"/>
</dbReference>
<dbReference type="GeneID" id="17275735"/>
<name>A0A0D3IW05_EMIH1</name>
<reference evidence="2" key="2">
    <citation type="submission" date="2024-10" db="UniProtKB">
        <authorList>
            <consortium name="EnsemblProtists"/>
        </authorList>
    </citation>
    <scope>IDENTIFICATION</scope>
</reference>
<reference evidence="3" key="1">
    <citation type="journal article" date="2013" name="Nature">
        <title>Pan genome of the phytoplankton Emiliania underpins its global distribution.</title>
        <authorList>
            <person name="Read B.A."/>
            <person name="Kegel J."/>
            <person name="Klute M.J."/>
            <person name="Kuo A."/>
            <person name="Lefebvre S.C."/>
            <person name="Maumus F."/>
            <person name="Mayer C."/>
            <person name="Miller J."/>
            <person name="Monier A."/>
            <person name="Salamov A."/>
            <person name="Young J."/>
            <person name="Aguilar M."/>
            <person name="Claverie J.M."/>
            <person name="Frickenhaus S."/>
            <person name="Gonzalez K."/>
            <person name="Herman E.K."/>
            <person name="Lin Y.C."/>
            <person name="Napier J."/>
            <person name="Ogata H."/>
            <person name="Sarno A.F."/>
            <person name="Shmutz J."/>
            <person name="Schroeder D."/>
            <person name="de Vargas C."/>
            <person name="Verret F."/>
            <person name="von Dassow P."/>
            <person name="Valentin K."/>
            <person name="Van de Peer Y."/>
            <person name="Wheeler G."/>
            <person name="Dacks J.B."/>
            <person name="Delwiche C.F."/>
            <person name="Dyhrman S.T."/>
            <person name="Glockner G."/>
            <person name="John U."/>
            <person name="Richards T."/>
            <person name="Worden A.Z."/>
            <person name="Zhang X."/>
            <person name="Grigoriev I.V."/>
            <person name="Allen A.E."/>
            <person name="Bidle K."/>
            <person name="Borodovsky M."/>
            <person name="Bowler C."/>
            <person name="Brownlee C."/>
            <person name="Cock J.M."/>
            <person name="Elias M."/>
            <person name="Gladyshev V.N."/>
            <person name="Groth M."/>
            <person name="Guda C."/>
            <person name="Hadaegh A."/>
            <person name="Iglesias-Rodriguez M.D."/>
            <person name="Jenkins J."/>
            <person name="Jones B.M."/>
            <person name="Lawson T."/>
            <person name="Leese F."/>
            <person name="Lindquist E."/>
            <person name="Lobanov A."/>
            <person name="Lomsadze A."/>
            <person name="Malik S.B."/>
            <person name="Marsh M.E."/>
            <person name="Mackinder L."/>
            <person name="Mock T."/>
            <person name="Mueller-Roeber B."/>
            <person name="Pagarete A."/>
            <person name="Parker M."/>
            <person name="Probert I."/>
            <person name="Quesneville H."/>
            <person name="Raines C."/>
            <person name="Rensing S.A."/>
            <person name="Riano-Pachon D.M."/>
            <person name="Richier S."/>
            <person name="Rokitta S."/>
            <person name="Shiraiwa Y."/>
            <person name="Soanes D.M."/>
            <person name="van der Giezen M."/>
            <person name="Wahlund T.M."/>
            <person name="Williams B."/>
            <person name="Wilson W."/>
            <person name="Wolfe G."/>
            <person name="Wurch L.L."/>
        </authorList>
    </citation>
    <scope>NUCLEOTIDE SEQUENCE</scope>
</reference>
<evidence type="ECO:0000313" key="3">
    <source>
        <dbReference type="Proteomes" id="UP000013827"/>
    </source>
</evidence>
<dbReference type="GeneID" id="17261590"/>
<evidence type="ECO:0000313" key="2">
    <source>
        <dbReference type="EnsemblProtists" id="EOD15440"/>
    </source>
</evidence>
<dbReference type="KEGG" id="ehx:EMIHUDRAFT_436832"/>
<organism evidence="2 3">
    <name type="scientific">Emiliania huxleyi (strain CCMP1516)</name>
    <dbReference type="NCBI Taxonomy" id="280463"/>
    <lineage>
        <taxon>Eukaryota</taxon>
        <taxon>Haptista</taxon>
        <taxon>Haptophyta</taxon>
        <taxon>Prymnesiophyceae</taxon>
        <taxon>Isochrysidales</taxon>
        <taxon>Noelaerhabdaceae</taxon>
        <taxon>Emiliania</taxon>
    </lineage>
</organism>